<dbReference type="InterPro" id="IPR043519">
    <property type="entry name" value="NT_sf"/>
</dbReference>
<reference evidence="1 2" key="1">
    <citation type="submission" date="2019-03" db="EMBL/GenBank/DDBJ databases">
        <title>Genomic Encyclopedia of Type Strains, Phase IV (KMG-IV): sequencing the most valuable type-strain genomes for metagenomic binning, comparative biology and taxonomic classification.</title>
        <authorList>
            <person name="Goeker M."/>
        </authorList>
    </citation>
    <scope>NUCLEOTIDE SEQUENCE [LARGE SCALE GENOMIC DNA]</scope>
    <source>
        <strain evidence="1 2">DSM 28697</strain>
    </source>
</reference>
<dbReference type="CDD" id="cd05403">
    <property type="entry name" value="NT_KNTase_like"/>
    <property type="match status" value="1"/>
</dbReference>
<evidence type="ECO:0008006" key="3">
    <source>
        <dbReference type="Google" id="ProtNLM"/>
    </source>
</evidence>
<name>A0A4R6UER3_9BACI</name>
<accession>A0A4R6UER3</accession>
<protein>
    <recommendedName>
        <fullName evidence="3">Nucleotidyltransferase-like protein</fullName>
    </recommendedName>
</protein>
<keyword evidence="2" id="KW-1185">Reference proteome</keyword>
<evidence type="ECO:0000313" key="1">
    <source>
        <dbReference type="EMBL" id="TDQ41584.1"/>
    </source>
</evidence>
<dbReference type="SUPFAM" id="SSF81301">
    <property type="entry name" value="Nucleotidyltransferase"/>
    <property type="match status" value="1"/>
</dbReference>
<dbReference type="Proteomes" id="UP000295632">
    <property type="component" value="Unassembled WGS sequence"/>
</dbReference>
<sequence length="230" mass="25970">MSLKIAKEYVDTHWHHADATFIGGSHVASRAKSGSDVDIVIISDTIPHYYRESLLLEGCPLELFVYNQGALQTVMVTETYAGVPFMSRLTAEGILYTDQEGIGSELLEQARLILKKGPHPLSQLDISSRRYAITDTLVDFEDDRPAIETIYVLQQLLHDIQEFVCRTNGRWTGQGKWAGRELAETDPLFCQTLEDALFHYQKTGQKEALISCIDQQLNLYGGRLFHGYTE</sequence>
<dbReference type="AlphaFoldDB" id="A0A4R6UER3"/>
<dbReference type="RefSeq" id="WP_133579447.1">
    <property type="nucleotide sequence ID" value="NZ_SNYJ01000003.1"/>
</dbReference>
<dbReference type="Gene3D" id="3.30.460.10">
    <property type="entry name" value="Beta Polymerase, domain 2"/>
    <property type="match status" value="1"/>
</dbReference>
<evidence type="ECO:0000313" key="2">
    <source>
        <dbReference type="Proteomes" id="UP000295632"/>
    </source>
</evidence>
<proteinExistence type="predicted"/>
<dbReference type="OrthoDB" id="43980at2"/>
<dbReference type="EMBL" id="SNYJ01000003">
    <property type="protein sequence ID" value="TDQ41584.1"/>
    <property type="molecule type" value="Genomic_DNA"/>
</dbReference>
<organism evidence="1 2">
    <name type="scientific">Aureibacillus halotolerans</name>
    <dbReference type="NCBI Taxonomy" id="1508390"/>
    <lineage>
        <taxon>Bacteria</taxon>
        <taxon>Bacillati</taxon>
        <taxon>Bacillota</taxon>
        <taxon>Bacilli</taxon>
        <taxon>Bacillales</taxon>
        <taxon>Bacillaceae</taxon>
        <taxon>Aureibacillus</taxon>
    </lineage>
</organism>
<comment type="caution">
    <text evidence="1">The sequence shown here is derived from an EMBL/GenBank/DDBJ whole genome shotgun (WGS) entry which is preliminary data.</text>
</comment>
<gene>
    <name evidence="1" type="ORF">EV213_103162</name>
</gene>